<comment type="caution">
    <text evidence="4">The sequence shown here is derived from an EMBL/GenBank/DDBJ whole genome shotgun (WGS) entry which is preliminary data.</text>
</comment>
<dbReference type="Proteomes" id="UP000317708">
    <property type="component" value="Unassembled WGS sequence"/>
</dbReference>
<dbReference type="EC" id="4.-.-.-" evidence="3"/>
<evidence type="ECO:0000313" key="5">
    <source>
        <dbReference type="Proteomes" id="UP000317708"/>
    </source>
</evidence>
<evidence type="ECO:0000256" key="3">
    <source>
        <dbReference type="HAMAP-Rule" id="MF_01459"/>
    </source>
</evidence>
<protein>
    <recommendedName>
        <fullName evidence="3">Chromophore lyase CpcS/CpeS</fullName>
        <ecNumber evidence="3">4.-.-.-</ecNumber>
    </recommendedName>
</protein>
<evidence type="ECO:0000313" key="4">
    <source>
        <dbReference type="EMBL" id="TRU41048.1"/>
    </source>
</evidence>
<dbReference type="HAMAP" id="MF_01459">
    <property type="entry name" value="Chrphore_lyase_CpxS"/>
    <property type="match status" value="1"/>
</dbReference>
<dbReference type="GO" id="GO:0017006">
    <property type="term" value="P:protein-tetrapyrrole linkage"/>
    <property type="evidence" value="ECO:0007669"/>
    <property type="project" value="UniProtKB-UniRule"/>
</dbReference>
<keyword evidence="2 3" id="KW-0456">Lyase</keyword>
<name>A0A552F2W4_MICAE</name>
<dbReference type="AlphaFoldDB" id="A0A552F2W4"/>
<dbReference type="InterPro" id="IPR018536">
    <property type="entry name" value="CpcS/CpeS"/>
</dbReference>
<dbReference type="EMBL" id="SFBI01000044">
    <property type="protein sequence ID" value="TRU41048.1"/>
    <property type="molecule type" value="Genomic_DNA"/>
</dbReference>
<sequence length="172" mass="19307">MDIQEFINLCAGKWFSQRTSYQLAAQKVANNKAEITIDLLAADAADVVQLCLENNCQSPASLGGWKATWDNSVDYGQTKKIGSSYLVWLPSENPWQGKLITADGKSAALGEYHLRSDQALTLTIEDNHHRIEERIWFASPNLRLRTSIIQTANGDRQTVFYSEIRKMVATTK</sequence>
<dbReference type="CDD" id="cd19433">
    <property type="entry name" value="lipocalin_CpcS-CpeS"/>
    <property type="match status" value="1"/>
</dbReference>
<organism evidence="4 5">
    <name type="scientific">Microcystis aeruginosa Ma_MB_S_20031200_S102</name>
    <dbReference type="NCBI Taxonomy" id="2486254"/>
    <lineage>
        <taxon>Bacteria</taxon>
        <taxon>Bacillati</taxon>
        <taxon>Cyanobacteriota</taxon>
        <taxon>Cyanophyceae</taxon>
        <taxon>Oscillatoriophycideae</taxon>
        <taxon>Chroococcales</taxon>
        <taxon>Microcystaceae</taxon>
        <taxon>Microcystis</taxon>
    </lineage>
</organism>
<proteinExistence type="inferred from homology"/>
<evidence type="ECO:0000256" key="2">
    <source>
        <dbReference type="ARBA" id="ARBA00023239"/>
    </source>
</evidence>
<comment type="function">
    <text evidence="3">Covalently attaches a chromophore to Cys residue(s) of phycobiliproteins.</text>
</comment>
<reference evidence="4 5" key="1">
    <citation type="submission" date="2019-01" db="EMBL/GenBank/DDBJ databases">
        <title>Coherence of Microcystis species and biogeography revealed through population genomics.</title>
        <authorList>
            <person name="Perez-Carrascal O.M."/>
            <person name="Terrat Y."/>
            <person name="Giani A."/>
            <person name="Fortin N."/>
            <person name="Tromas N."/>
            <person name="Shapiro B.J."/>
        </authorList>
    </citation>
    <scope>NUCLEOTIDE SEQUENCE [LARGE SCALE GENOMIC DNA]</scope>
    <source>
        <strain evidence="4">Ma_MB_S_20031200_S102</strain>
    </source>
</reference>
<dbReference type="GO" id="GO:0016829">
    <property type="term" value="F:lyase activity"/>
    <property type="evidence" value="ECO:0007669"/>
    <property type="project" value="UniProtKB-KW"/>
</dbReference>
<dbReference type="InterPro" id="IPR012674">
    <property type="entry name" value="Calycin"/>
</dbReference>
<comment type="similarity">
    <text evidence="1 3">Belongs to the CpcS/CpeS biliprotein lyase family.</text>
</comment>
<dbReference type="Pfam" id="PF09367">
    <property type="entry name" value="CpeS"/>
    <property type="match status" value="1"/>
</dbReference>
<gene>
    <name evidence="3" type="primary">cpcS</name>
    <name evidence="4" type="ORF">EWV92_04280</name>
</gene>
<dbReference type="Gene3D" id="2.40.128.20">
    <property type="match status" value="1"/>
</dbReference>
<accession>A0A552F2W4</accession>
<evidence type="ECO:0000256" key="1">
    <source>
        <dbReference type="ARBA" id="ARBA00010681"/>
    </source>
</evidence>